<protein>
    <recommendedName>
        <fullName evidence="8">Probable membrane transporter protein</fullName>
    </recommendedName>
</protein>
<keyword evidence="6 8" id="KW-1133">Transmembrane helix</keyword>
<comment type="subcellular location">
    <subcellularLocation>
        <location evidence="1 8">Cell membrane</location>
        <topology evidence="1 8">Multi-pass membrane protein</topology>
    </subcellularLocation>
</comment>
<evidence type="ECO:0000313" key="10">
    <source>
        <dbReference type="Proteomes" id="UP000658131"/>
    </source>
</evidence>
<dbReference type="PANTHER" id="PTHR30269">
    <property type="entry name" value="TRANSMEMBRANE PROTEIN YFCA"/>
    <property type="match status" value="1"/>
</dbReference>
<organism evidence="9 10">
    <name type="scientific">Yanshouia hominis</name>
    <dbReference type="NCBI Taxonomy" id="2763673"/>
    <lineage>
        <taxon>Bacteria</taxon>
        <taxon>Bacillati</taxon>
        <taxon>Bacillota</taxon>
        <taxon>Clostridia</taxon>
        <taxon>Eubacteriales</taxon>
        <taxon>Oscillospiraceae</taxon>
        <taxon>Yanshouia</taxon>
    </lineage>
</organism>
<keyword evidence="10" id="KW-1185">Reference proteome</keyword>
<feature type="transmembrane region" description="Helical" evidence="8">
    <location>
        <begin position="71"/>
        <end position="91"/>
    </location>
</feature>
<accession>A0ABR7NMA5</accession>
<evidence type="ECO:0000256" key="3">
    <source>
        <dbReference type="ARBA" id="ARBA00022448"/>
    </source>
</evidence>
<keyword evidence="4 8" id="KW-1003">Cell membrane</keyword>
<evidence type="ECO:0000313" key="9">
    <source>
        <dbReference type="EMBL" id="MBC8576972.1"/>
    </source>
</evidence>
<feature type="transmembrane region" description="Helical" evidence="8">
    <location>
        <begin position="129"/>
        <end position="157"/>
    </location>
</feature>
<evidence type="ECO:0000256" key="2">
    <source>
        <dbReference type="ARBA" id="ARBA00009142"/>
    </source>
</evidence>
<evidence type="ECO:0000256" key="4">
    <source>
        <dbReference type="ARBA" id="ARBA00022475"/>
    </source>
</evidence>
<dbReference type="InterPro" id="IPR052017">
    <property type="entry name" value="TSUP"/>
</dbReference>
<comment type="caution">
    <text evidence="9">The sequence shown here is derived from an EMBL/GenBank/DDBJ whole genome shotgun (WGS) entry which is preliminary data.</text>
</comment>
<feature type="transmembrane region" description="Helical" evidence="8">
    <location>
        <begin position="33"/>
        <end position="59"/>
    </location>
</feature>
<gene>
    <name evidence="9" type="ORF">H8717_11220</name>
</gene>
<keyword evidence="7 8" id="KW-0472">Membrane</keyword>
<dbReference type="PANTHER" id="PTHR30269:SF37">
    <property type="entry name" value="MEMBRANE TRANSPORTER PROTEIN"/>
    <property type="match status" value="1"/>
</dbReference>
<dbReference type="EMBL" id="JACRTB010000018">
    <property type="protein sequence ID" value="MBC8576972.1"/>
    <property type="molecule type" value="Genomic_DNA"/>
</dbReference>
<name>A0ABR7NMA5_9FIRM</name>
<dbReference type="Proteomes" id="UP000658131">
    <property type="component" value="Unassembled WGS sequence"/>
</dbReference>
<evidence type="ECO:0000256" key="6">
    <source>
        <dbReference type="ARBA" id="ARBA00022989"/>
    </source>
</evidence>
<evidence type="ECO:0000256" key="8">
    <source>
        <dbReference type="RuleBase" id="RU363041"/>
    </source>
</evidence>
<reference evidence="9 10" key="1">
    <citation type="submission" date="2020-08" db="EMBL/GenBank/DDBJ databases">
        <title>Genome public.</title>
        <authorList>
            <person name="Liu C."/>
            <person name="Sun Q."/>
        </authorList>
    </citation>
    <scope>NUCLEOTIDE SEQUENCE [LARGE SCALE GENOMIC DNA]</scope>
    <source>
        <strain evidence="9 10">BX1</strain>
    </source>
</reference>
<proteinExistence type="inferred from homology"/>
<keyword evidence="5 8" id="KW-0812">Transmembrane</keyword>
<sequence>MTLTGLLFFLGCIGGSVIQSVSGFGFAIFCMTFFPLLLGSYNMAVAVSGLCAATMASFVAIRHRGHINIRLILPLLAGYYTAFPIGVRLTLVLPEKLLMRALGAVLILLSAYFMFLNDRLKIRPTILNGVLFGLMGGFGAGFCSIGGPPAVLFLLAASHGKEEYRASSQCYFALGNWYGAAVRWYNGLITVPVLTAWGAAVAALLIGVTIGGKIFSKINAATLRRLVYLIMAVSGVKMLF</sequence>
<dbReference type="InterPro" id="IPR002781">
    <property type="entry name" value="TM_pro_TauE-like"/>
</dbReference>
<keyword evidence="3" id="KW-0813">Transport</keyword>
<evidence type="ECO:0000256" key="7">
    <source>
        <dbReference type="ARBA" id="ARBA00023136"/>
    </source>
</evidence>
<dbReference type="Pfam" id="PF01925">
    <property type="entry name" value="TauE"/>
    <property type="match status" value="1"/>
</dbReference>
<dbReference type="RefSeq" id="WP_262400444.1">
    <property type="nucleotide sequence ID" value="NZ_JACRTB010000018.1"/>
</dbReference>
<feature type="transmembrane region" description="Helical" evidence="8">
    <location>
        <begin position="184"/>
        <end position="210"/>
    </location>
</feature>
<feature type="transmembrane region" description="Helical" evidence="8">
    <location>
        <begin position="97"/>
        <end position="117"/>
    </location>
</feature>
<evidence type="ECO:0000256" key="1">
    <source>
        <dbReference type="ARBA" id="ARBA00004651"/>
    </source>
</evidence>
<evidence type="ECO:0000256" key="5">
    <source>
        <dbReference type="ARBA" id="ARBA00022692"/>
    </source>
</evidence>
<comment type="similarity">
    <text evidence="2 8">Belongs to the 4-toluene sulfonate uptake permease (TSUP) (TC 2.A.102) family.</text>
</comment>